<protein>
    <submittedName>
        <fullName evidence="2">Uncharacterized protein</fullName>
    </submittedName>
</protein>
<dbReference type="AlphaFoldDB" id="A0AAV0YUC6"/>
<sequence>MVNTRTSFSAHVLKLDHIADVVTTLMIREPTSSLASTKKTREVKQQSPWTKASPRLTRIIEDGSFREVTAFINIPDILFSWLLGTPEEVASIVSMLDLSFVKNILEGDKMELASQLAHSMFKVGSIFLLSLLGGVISWPQLVFFKERDTCKDKVEAIEMK</sequence>
<proteinExistence type="predicted"/>
<reference evidence="2 3" key="1">
    <citation type="submission" date="2023-01" db="EMBL/GenBank/DDBJ databases">
        <authorList>
            <person name="Kreplak J."/>
        </authorList>
    </citation>
    <scope>NUCLEOTIDE SEQUENCE [LARGE SCALE GENOMIC DNA]</scope>
</reference>
<accession>A0AAV0YUC6</accession>
<dbReference type="Proteomes" id="UP001157006">
    <property type="component" value="Chromosome 1L"/>
</dbReference>
<feature type="transmembrane region" description="Helical" evidence="1">
    <location>
        <begin position="119"/>
        <end position="138"/>
    </location>
</feature>
<gene>
    <name evidence="2" type="ORF">VFH_I348240</name>
</gene>
<keyword evidence="3" id="KW-1185">Reference proteome</keyword>
<evidence type="ECO:0000256" key="1">
    <source>
        <dbReference type="SAM" id="Phobius"/>
    </source>
</evidence>
<keyword evidence="1" id="KW-0812">Transmembrane</keyword>
<keyword evidence="1" id="KW-1133">Transmembrane helix</keyword>
<evidence type="ECO:0000313" key="2">
    <source>
        <dbReference type="EMBL" id="CAI8588453.1"/>
    </source>
</evidence>
<keyword evidence="1" id="KW-0472">Membrane</keyword>
<organism evidence="2 3">
    <name type="scientific">Vicia faba</name>
    <name type="common">Broad bean</name>
    <name type="synonym">Faba vulgaris</name>
    <dbReference type="NCBI Taxonomy" id="3906"/>
    <lineage>
        <taxon>Eukaryota</taxon>
        <taxon>Viridiplantae</taxon>
        <taxon>Streptophyta</taxon>
        <taxon>Embryophyta</taxon>
        <taxon>Tracheophyta</taxon>
        <taxon>Spermatophyta</taxon>
        <taxon>Magnoliopsida</taxon>
        <taxon>eudicotyledons</taxon>
        <taxon>Gunneridae</taxon>
        <taxon>Pentapetalae</taxon>
        <taxon>rosids</taxon>
        <taxon>fabids</taxon>
        <taxon>Fabales</taxon>
        <taxon>Fabaceae</taxon>
        <taxon>Papilionoideae</taxon>
        <taxon>50 kb inversion clade</taxon>
        <taxon>NPAAA clade</taxon>
        <taxon>Hologalegina</taxon>
        <taxon>IRL clade</taxon>
        <taxon>Fabeae</taxon>
        <taxon>Vicia</taxon>
    </lineage>
</organism>
<name>A0AAV0YUC6_VICFA</name>
<evidence type="ECO:0000313" key="3">
    <source>
        <dbReference type="Proteomes" id="UP001157006"/>
    </source>
</evidence>
<dbReference type="EMBL" id="OX451736">
    <property type="protein sequence ID" value="CAI8588453.1"/>
    <property type="molecule type" value="Genomic_DNA"/>
</dbReference>